<dbReference type="GO" id="GO:0006261">
    <property type="term" value="P:DNA-templated DNA replication"/>
    <property type="evidence" value="ECO:0007669"/>
    <property type="project" value="TreeGrafter"/>
</dbReference>
<dbReference type="InterPro" id="IPR036397">
    <property type="entry name" value="RNaseH_sf"/>
</dbReference>
<dbReference type="InterPro" id="IPR006141">
    <property type="entry name" value="Intein_N"/>
</dbReference>
<dbReference type="Gene3D" id="3.30.342.10">
    <property type="entry name" value="DNA Polymerase, chain B, domain 1"/>
    <property type="match status" value="1"/>
</dbReference>
<dbReference type="GO" id="GO:0000166">
    <property type="term" value="F:nucleotide binding"/>
    <property type="evidence" value="ECO:0007669"/>
    <property type="project" value="InterPro"/>
</dbReference>
<reference evidence="14 15" key="1">
    <citation type="journal article" date="2005" name="Genome Res.">
        <title>Living with two extremes: conclusions from the genome sequence of Natronomonas pharaonis.</title>
        <authorList>
            <person name="Falb M."/>
            <person name="Pfeiffer F."/>
            <person name="Palm P."/>
            <person name="Rodewald K."/>
            <person name="Hickmann V."/>
            <person name="Tittor J."/>
            <person name="Oesterhelt D."/>
        </authorList>
    </citation>
    <scope>NUCLEOTIDE SEQUENCE [LARGE SCALE GENOMIC DNA]</scope>
    <source>
        <strain evidence="15">ATCC 35678 / DSM 2160 / CIP 103997 / JCM 8858 / NBRC 14720 / NCIMB 2260 / Gabara</strain>
    </source>
</reference>
<evidence type="ECO:0000259" key="13">
    <source>
        <dbReference type="PROSITE" id="PS50819"/>
    </source>
</evidence>
<comment type="similarity">
    <text evidence="1 11">Belongs to the DNA polymerase type-B family.</text>
</comment>
<dbReference type="eggNOG" id="arCOG00328">
    <property type="taxonomic scope" value="Archaea"/>
</dbReference>
<feature type="domain" description="DOD-type homing endonuclease" evidence="13">
    <location>
        <begin position="733"/>
        <end position="859"/>
    </location>
</feature>
<dbReference type="InterPro" id="IPR023211">
    <property type="entry name" value="DNA_pol_palm_dom_sf"/>
</dbReference>
<dbReference type="PROSITE" id="PS50819">
    <property type="entry name" value="INTEIN_ENDONUCLEASE"/>
    <property type="match status" value="2"/>
</dbReference>
<dbReference type="Gene3D" id="2.170.16.10">
    <property type="entry name" value="Hedgehog/Intein (Hint) domain"/>
    <property type="match status" value="2"/>
</dbReference>
<dbReference type="PROSITE" id="PS50817">
    <property type="entry name" value="INTEIN_N_TER"/>
    <property type="match status" value="2"/>
</dbReference>
<dbReference type="InterPro" id="IPR006133">
    <property type="entry name" value="DNA-dir_DNA_pol_B_exonuc"/>
</dbReference>
<dbReference type="EC" id="2.7.7.7" evidence="2 11"/>
<dbReference type="STRING" id="348780.NP_1508A"/>
<keyword evidence="7 11" id="KW-0239">DNA-directed DNA polymerase</keyword>
<evidence type="ECO:0000313" key="15">
    <source>
        <dbReference type="Proteomes" id="UP000002698"/>
    </source>
</evidence>
<evidence type="ECO:0000256" key="11">
    <source>
        <dbReference type="RuleBase" id="RU000442"/>
    </source>
</evidence>
<evidence type="ECO:0000256" key="1">
    <source>
        <dbReference type="ARBA" id="ARBA00005755"/>
    </source>
</evidence>
<dbReference type="EnsemblBacteria" id="CAI48845">
    <property type="protein sequence ID" value="CAI48845"/>
    <property type="gene ID" value="NP_1508A"/>
</dbReference>
<evidence type="ECO:0000256" key="3">
    <source>
        <dbReference type="ARBA" id="ARBA00015749"/>
    </source>
</evidence>
<evidence type="ECO:0000256" key="8">
    <source>
        <dbReference type="ARBA" id="ARBA00023000"/>
    </source>
</evidence>
<evidence type="ECO:0000256" key="12">
    <source>
        <dbReference type="SAM" id="MobiDB-lite"/>
    </source>
</evidence>
<dbReference type="GO" id="GO:0003677">
    <property type="term" value="F:DNA binding"/>
    <property type="evidence" value="ECO:0007669"/>
    <property type="project" value="UniProtKB-KW"/>
</dbReference>
<keyword evidence="8" id="KW-0651">Protein splicing</keyword>
<dbReference type="CDD" id="cd05160">
    <property type="entry name" value="DEDDy_DNA_polB_exo"/>
    <property type="match status" value="1"/>
</dbReference>
<dbReference type="CDD" id="cd00081">
    <property type="entry name" value="Hint"/>
    <property type="match status" value="1"/>
</dbReference>
<dbReference type="GO" id="GO:0016539">
    <property type="term" value="P:intein-mediated protein splicing"/>
    <property type="evidence" value="ECO:0007669"/>
    <property type="project" value="InterPro"/>
</dbReference>
<comment type="catalytic activity">
    <reaction evidence="10 11">
        <text>DNA(n) + a 2'-deoxyribonucleoside 5'-triphosphate = DNA(n+1) + diphosphate</text>
        <dbReference type="Rhea" id="RHEA:22508"/>
        <dbReference type="Rhea" id="RHEA-COMP:17339"/>
        <dbReference type="Rhea" id="RHEA-COMP:17340"/>
        <dbReference type="ChEBI" id="CHEBI:33019"/>
        <dbReference type="ChEBI" id="CHEBI:61560"/>
        <dbReference type="ChEBI" id="CHEBI:173112"/>
        <dbReference type="EC" id="2.7.7.7"/>
    </reaction>
</comment>
<dbReference type="GeneID" id="69102738"/>
<dbReference type="SMART" id="SM00486">
    <property type="entry name" value="POLBc"/>
    <property type="match status" value="1"/>
</dbReference>
<feature type="region of interest" description="Disordered" evidence="12">
    <location>
        <begin position="1"/>
        <end position="35"/>
    </location>
</feature>
<dbReference type="Pfam" id="PF00136">
    <property type="entry name" value="DNA_pol_B"/>
    <property type="match status" value="1"/>
</dbReference>
<dbReference type="EMBL" id="CR936257">
    <property type="protein sequence ID" value="CAI48845.1"/>
    <property type="molecule type" value="Genomic_DNA"/>
</dbReference>
<evidence type="ECO:0000256" key="7">
    <source>
        <dbReference type="ARBA" id="ARBA00022932"/>
    </source>
</evidence>
<keyword evidence="5 11" id="KW-0548">Nucleotidyltransferase</keyword>
<dbReference type="PANTHER" id="PTHR10322">
    <property type="entry name" value="DNA POLYMERASE CATALYTIC SUBUNIT"/>
    <property type="match status" value="1"/>
</dbReference>
<dbReference type="InterPro" id="IPR004042">
    <property type="entry name" value="Intein_endonuc_central"/>
</dbReference>
<keyword evidence="4 11" id="KW-0808">Transferase</keyword>
<dbReference type="InterPro" id="IPR036844">
    <property type="entry name" value="Hint_dom_sf"/>
</dbReference>
<dbReference type="SUPFAM" id="SSF53098">
    <property type="entry name" value="Ribonuclease H-like"/>
    <property type="match status" value="1"/>
</dbReference>
<dbReference type="Gene3D" id="3.90.1600.10">
    <property type="entry name" value="Palm domain of DNA polymerase"/>
    <property type="match status" value="2"/>
</dbReference>
<dbReference type="Gene3D" id="1.10.132.60">
    <property type="entry name" value="DNA polymerase family B, C-terminal domain"/>
    <property type="match status" value="1"/>
</dbReference>
<dbReference type="HOGENOM" id="CLU_000203_6_3_2"/>
<dbReference type="InterPro" id="IPR012337">
    <property type="entry name" value="RNaseH-like_sf"/>
</dbReference>
<dbReference type="InterPro" id="IPR003587">
    <property type="entry name" value="Hint_dom_N"/>
</dbReference>
<dbReference type="GO" id="GO:0003887">
    <property type="term" value="F:DNA-directed DNA polymerase activity"/>
    <property type="evidence" value="ECO:0007669"/>
    <property type="project" value="UniProtKB-KW"/>
</dbReference>
<evidence type="ECO:0000256" key="4">
    <source>
        <dbReference type="ARBA" id="ARBA00022679"/>
    </source>
</evidence>
<dbReference type="GO" id="GO:0004519">
    <property type="term" value="F:endonuclease activity"/>
    <property type="evidence" value="ECO:0007669"/>
    <property type="project" value="InterPro"/>
</dbReference>
<dbReference type="SUPFAM" id="SSF51294">
    <property type="entry name" value="Hedgehog/intein (Hint) domain"/>
    <property type="match status" value="2"/>
</dbReference>
<dbReference type="SUPFAM" id="SSF55608">
    <property type="entry name" value="Homing endonucleases"/>
    <property type="match status" value="2"/>
</dbReference>
<dbReference type="Gene3D" id="3.30.420.10">
    <property type="entry name" value="Ribonuclease H-like superfamily/Ribonuclease H"/>
    <property type="match status" value="1"/>
</dbReference>
<dbReference type="NCBIfam" id="TIGR01445">
    <property type="entry name" value="intein_Nterm"/>
    <property type="match status" value="1"/>
</dbReference>
<sequence>MEQGTLGDFDTGASDDADAGRPAAEAAAVAGSDDGDASVVDVADYEFPDADGQIECAVTQVDYTVEGGGDDEHPVLHVFGRRPNDGDDEPLHIRVYGFKPYFYTPLSELDIADSAEAPLTEADIVDSRLDHDRLTGVETEADDGDGPNELVVYESIRGEKLVKVFGQTPRDVGQLRDRFEHYEADILFPNRLLIDKDITSGVRAPNRELDDGSLKVHHSELTATAVDAESRLHILDIEVDDRHGFPEDGEEEIVCLTSYDSYRDEYVIWLSESDDGVGGPEALGGYDPIGDGPLDVDVRRFDEEATMLVDYLDYIEDTDPDVLSGWNFDDFDAPYLIDRIDRIASRHDRLYSDRLSRVREVWDSGWGGPNIKGRVVFDLLYAYQRTQFSELDSYRLDAVGEEELGVGKERYPGDIGDLWEDDPERLLEYNLRDVELCVELNRKQNIVEFWEEVASFVGCKLEDATTPGDAVDMYVLHKIHGEFALPSKGHQEGEEYEGGAVFDPISGVKEMVSVLDLKCFSGDTDVATPDGIKNIQEVAVGDPVYTLNPETFECEIKPVVDTQSYRNKYGELHHVAGRTHDFKVTENHRFLLSETVDLDSPGPDDYALSEYRELPEYERLAFPNHEPMAGATREEFDLAGAVDDGHAVVCAHDGRSAFRTAMPAGVEAALDRADGTSQLAATEEKTGTYRIPIDTYRERRDVIDEHADEVLLKYEREDNQIPTGFGMDDWLELVGWFVTAGRFAHEAKRIVLRRQDEEGRSAIRSLLERMELPYDADGTRVTVSNRVLYDWFVKNCGDGATETRLPEWVFELDAAHLRTLLETLVDGDGSRTDSGLGEFWTQSDRLKDDVVRLAVRCGEKPTVSENQDGTWYVSVGTRGSMKKSNATVEDHDGDVHCITAEDNHVVLAGRNGHLQWVGQSLYPMCMVTINASPETKVDPDNYGAETYAAPNGTHFRKEPDGVIREMVDELLEEREEKKSLRNEHEPSTDAYETYDRQQSAVKVIMNCFTPDTEVLTPDGVRNIRALDIGDEVYSLDPETMEMEVKPVVDTHAYPDYRGELVDIQTGEIDFRVTPNHRMLVRKNGTNGITDDEYRFVEAGALDLATTYELPHDWAGPDGEDVTQIDLTELIDEEYEVWVRPEVHGRTFTAELGWKPRRVPKADIDTVGYVFTADEFKQHREYIESVCEQSYIRRESGLKWIPRVYDGDDFLELLAWYVTEGNAHTSERKEFDGQRHGSSTVQIAQEPVVADGGDTHATIGTLLDRMGFDYDNDNGSYQVTSKLLGDLFCTLGGGGSEDKRIPQLVFEASRRQKERFMQTLISGDGDRQPNSWQYNTASERLRDDVLRLCAHLGVPASYSEESGVYRIYVTEDGTNTLRMDRSAERTTADDGVYCVTVEDNHTLLAGRAGKFQFVGQSLYGVLGWDRFRLYDKEMGAAVTATGRDVIEFTEQAAAELDKDVIYGDTDSVMLELGNEVSEDEAIEQSFEIESHINDAYDRFAERLNAEEHRFQIEFEKLYRRFFQAGKKKRYAGHIIWKEGKEVDDLDITGFEYQRSDIAPITKEVQREVLEMIVTGEDPEDIKSYVHDVIERVREGDISHEELAIPGGIGKKLDNYETDTAQVRGAKYANRLLGTNFTSGSKPKRLYLAKVHPSFFRKMESEEGLDPSTDQLYGEFKREAESGEAVICFEYEDQIPDAFEVDYEKMLDKTLKGPIARVLEALDISWDEVESGQEQTGLGSFM</sequence>
<keyword evidence="9 11" id="KW-0238">DNA-binding</keyword>
<protein>
    <recommendedName>
        <fullName evidence="3 11">DNA polymerase</fullName>
        <ecNumber evidence="2 11">2.7.7.7</ecNumber>
    </recommendedName>
</protein>
<dbReference type="SUPFAM" id="SSF56672">
    <property type="entry name" value="DNA/RNA polymerases"/>
    <property type="match status" value="2"/>
</dbReference>
<dbReference type="InterPro" id="IPR042087">
    <property type="entry name" value="DNA_pol_B_thumb"/>
</dbReference>
<evidence type="ECO:0000256" key="5">
    <source>
        <dbReference type="ARBA" id="ARBA00022695"/>
    </source>
</evidence>
<keyword evidence="15" id="KW-1185">Reference proteome</keyword>
<dbReference type="Proteomes" id="UP000002698">
    <property type="component" value="Chromosome"/>
</dbReference>
<evidence type="ECO:0000256" key="10">
    <source>
        <dbReference type="ARBA" id="ARBA00049244"/>
    </source>
</evidence>
<evidence type="ECO:0000256" key="2">
    <source>
        <dbReference type="ARBA" id="ARBA00012417"/>
    </source>
</evidence>
<feature type="compositionally biased region" description="Low complexity" evidence="12">
    <location>
        <begin position="20"/>
        <end position="35"/>
    </location>
</feature>
<dbReference type="KEGG" id="nph:NP_1508A"/>
<dbReference type="InterPro" id="IPR050240">
    <property type="entry name" value="DNA_pol_type-B"/>
</dbReference>
<proteinExistence type="inferred from homology"/>
<evidence type="ECO:0000256" key="6">
    <source>
        <dbReference type="ARBA" id="ARBA00022813"/>
    </source>
</evidence>
<dbReference type="InterPro" id="IPR006172">
    <property type="entry name" value="DNA-dir_DNA_pol_B"/>
</dbReference>
<organism evidence="14 15">
    <name type="scientific">Natronomonas pharaonis (strain ATCC 35678 / DSM 2160 / CIP 103997 / JCM 8858 / NBRC 14720 / NCIMB 2260 / Gabara)</name>
    <name type="common">Halobacterium pharaonis</name>
    <dbReference type="NCBI Taxonomy" id="348780"/>
    <lineage>
        <taxon>Archaea</taxon>
        <taxon>Methanobacteriati</taxon>
        <taxon>Methanobacteriota</taxon>
        <taxon>Stenosarchaea group</taxon>
        <taxon>Halobacteria</taxon>
        <taxon>Halobacteriales</taxon>
        <taxon>Natronomonadaceae</taxon>
        <taxon>Natronomonas</taxon>
    </lineage>
</organism>
<dbReference type="InterPro" id="IPR027434">
    <property type="entry name" value="Homing_endonucl"/>
</dbReference>
<dbReference type="RefSeq" id="WP_011322479.1">
    <property type="nucleotide sequence ID" value="NC_007426.1"/>
</dbReference>
<feature type="domain" description="DOD-type homing endonuclease" evidence="13">
    <location>
        <begin position="1212"/>
        <end position="1353"/>
    </location>
</feature>
<evidence type="ECO:0000256" key="9">
    <source>
        <dbReference type="ARBA" id="ARBA00023125"/>
    </source>
</evidence>
<dbReference type="Pfam" id="PF03104">
    <property type="entry name" value="DNA_pol_B_exo1"/>
    <property type="match status" value="1"/>
</dbReference>
<keyword evidence="6" id="KW-0068">Autocatalytic cleavage</keyword>
<dbReference type="PANTHER" id="PTHR10322:SF23">
    <property type="entry name" value="DNA POLYMERASE DELTA CATALYTIC SUBUNIT"/>
    <property type="match status" value="1"/>
</dbReference>
<dbReference type="SMART" id="SM00306">
    <property type="entry name" value="HintN"/>
    <property type="match status" value="2"/>
</dbReference>
<evidence type="ECO:0000313" key="14">
    <source>
        <dbReference type="EMBL" id="CAI48845.1"/>
    </source>
</evidence>
<dbReference type="InterPro" id="IPR006134">
    <property type="entry name" value="DNA-dir_DNA_pol_B_multi_dom"/>
</dbReference>
<dbReference type="Gene3D" id="3.10.28.10">
    <property type="entry name" value="Homing endonucleases"/>
    <property type="match status" value="2"/>
</dbReference>
<name>A0A1U7EV21_NATPD</name>
<accession>A0A1U7EV21</accession>
<dbReference type="InterPro" id="IPR017964">
    <property type="entry name" value="DNA-dir_DNA_pol_B_CS"/>
</dbReference>
<dbReference type="InterPro" id="IPR043502">
    <property type="entry name" value="DNA/RNA_pol_sf"/>
</dbReference>
<gene>
    <name evidence="14" type="primary">polB</name>
    <name evidence="14" type="ordered locus">NP_1508A</name>
</gene>
<keyword evidence="11" id="KW-0235">DNA replication</keyword>
<dbReference type="PROSITE" id="PS00116">
    <property type="entry name" value="DNA_POLYMERASE_B"/>
    <property type="match status" value="1"/>
</dbReference>